<organism evidence="2 3">
    <name type="scientific">Spinacia oleracea</name>
    <name type="common">Spinach</name>
    <dbReference type="NCBI Taxonomy" id="3562"/>
    <lineage>
        <taxon>Eukaryota</taxon>
        <taxon>Viridiplantae</taxon>
        <taxon>Streptophyta</taxon>
        <taxon>Embryophyta</taxon>
        <taxon>Tracheophyta</taxon>
        <taxon>Spermatophyta</taxon>
        <taxon>Magnoliopsida</taxon>
        <taxon>eudicotyledons</taxon>
        <taxon>Gunneridae</taxon>
        <taxon>Pentapetalae</taxon>
        <taxon>Caryophyllales</taxon>
        <taxon>Chenopodiaceae</taxon>
        <taxon>Chenopodioideae</taxon>
        <taxon>Anserineae</taxon>
        <taxon>Spinacia</taxon>
    </lineage>
</organism>
<evidence type="ECO:0000313" key="2">
    <source>
        <dbReference type="Proteomes" id="UP000813463"/>
    </source>
</evidence>
<sequence>MRSFQPYRHHNHHHNYHQYYSPPPYTPPRYHHPPPFRSHQPPTLPPKPQNYHRQLPNYRNVLISTSPFDHQSTSSPPGELRVYSPSSPFYSPVSPNYCGAYYYPHCTTTSSPDDHNPASYSSWSPKYSLPSPVFIPPPPPPPPASPVEDIRNT</sequence>
<feature type="compositionally biased region" description="Pro residues" evidence="1">
    <location>
        <begin position="134"/>
        <end position="145"/>
    </location>
</feature>
<feature type="region of interest" description="Disordered" evidence="1">
    <location>
        <begin position="134"/>
        <end position="153"/>
    </location>
</feature>
<evidence type="ECO:0000256" key="1">
    <source>
        <dbReference type="SAM" id="MobiDB-lite"/>
    </source>
</evidence>
<evidence type="ECO:0000313" key="3">
    <source>
        <dbReference type="RefSeq" id="XP_056698768.1"/>
    </source>
</evidence>
<feature type="region of interest" description="Disordered" evidence="1">
    <location>
        <begin position="1"/>
        <end position="53"/>
    </location>
</feature>
<name>A0ABM3RT15_SPIOL</name>
<gene>
    <name evidence="3" type="primary">LOC130472261</name>
</gene>
<reference evidence="3" key="2">
    <citation type="submission" date="2025-08" db="UniProtKB">
        <authorList>
            <consortium name="RefSeq"/>
        </authorList>
    </citation>
    <scope>IDENTIFICATION</scope>
    <source>
        <tissue evidence="3">Leaf</tissue>
    </source>
</reference>
<feature type="compositionally biased region" description="Basic residues" evidence="1">
    <location>
        <begin position="7"/>
        <end position="16"/>
    </location>
</feature>
<protein>
    <submittedName>
        <fullName evidence="3">Extensin-like</fullName>
    </submittedName>
</protein>
<proteinExistence type="predicted"/>
<reference evidence="2" key="1">
    <citation type="journal article" date="2021" name="Nat. Commun.">
        <title>Genomic analyses provide insights into spinach domestication and the genetic basis of agronomic traits.</title>
        <authorList>
            <person name="Cai X."/>
            <person name="Sun X."/>
            <person name="Xu C."/>
            <person name="Sun H."/>
            <person name="Wang X."/>
            <person name="Ge C."/>
            <person name="Zhang Z."/>
            <person name="Wang Q."/>
            <person name="Fei Z."/>
            <person name="Jiao C."/>
            <person name="Wang Q."/>
        </authorList>
    </citation>
    <scope>NUCLEOTIDE SEQUENCE [LARGE SCALE GENOMIC DNA]</scope>
    <source>
        <strain evidence="2">cv. Varoflay</strain>
    </source>
</reference>
<dbReference type="GeneID" id="130472261"/>
<dbReference type="RefSeq" id="XP_056698768.1">
    <property type="nucleotide sequence ID" value="XM_056842790.1"/>
</dbReference>
<keyword evidence="2" id="KW-1185">Reference proteome</keyword>
<dbReference type="Proteomes" id="UP000813463">
    <property type="component" value="Chromosome 4"/>
</dbReference>
<accession>A0ABM3RT15</accession>